<dbReference type="RefSeq" id="WP_238053382.1">
    <property type="nucleotide sequence ID" value="NZ_JAKNGE010000002.1"/>
</dbReference>
<proteinExistence type="inferred from homology"/>
<organism evidence="7 8">
    <name type="scientific">Enterocloster aldenensis</name>
    <dbReference type="NCBI Taxonomy" id="358742"/>
    <lineage>
        <taxon>Bacteria</taxon>
        <taxon>Bacillati</taxon>
        <taxon>Bacillota</taxon>
        <taxon>Clostridia</taxon>
        <taxon>Lachnospirales</taxon>
        <taxon>Lachnospiraceae</taxon>
        <taxon>Enterocloster</taxon>
    </lineage>
</organism>
<sequence length="391" mass="44249">MRVDFNQPIQRKNTFCTKYDGMAASFGRDDLLPLWIADMDFPVPDEVTQAIARRISHPVYGYNVVPAAYYDAFAAWQEKHHGWTVETGWLCHTPGVLTALSAAILAFTKEGDEILIQPPVYFPFRSTIEALGRKVLNSQLQYEDGRFSIHLKDLEEKAKRARMLVFCSPHNPSGRVWTREELEQVEGICRKHDLLVFSDEIHSDIVYAPNKHIVFASLSPWSREHSIVAMAPSKTFNIAGLEMSVVAIPNRQLREDYQYLLRFGLHAANPNTCGLAAAQAAYEYGEPWYRDLLSYLEGNLDYLDRALREQAPQVRLVRPQATYIPLLDMGELGMDSAALKDFMANQVGAALNAGDTFGPGGEQFMRINVATQRENLEQFVSRLRLALEHLV</sequence>
<dbReference type="Gene3D" id="3.90.1150.10">
    <property type="entry name" value="Aspartate Aminotransferase, domain 1"/>
    <property type="match status" value="1"/>
</dbReference>
<dbReference type="CDD" id="cd00609">
    <property type="entry name" value="AAT_like"/>
    <property type="match status" value="1"/>
</dbReference>
<dbReference type="PANTHER" id="PTHR43525:SF1">
    <property type="entry name" value="PROTEIN MALY"/>
    <property type="match status" value="1"/>
</dbReference>
<dbReference type="NCBIfam" id="TIGR04350">
    <property type="entry name" value="C_S_lyase_PatB"/>
    <property type="match status" value="1"/>
</dbReference>
<dbReference type="PANTHER" id="PTHR43525">
    <property type="entry name" value="PROTEIN MALY"/>
    <property type="match status" value="1"/>
</dbReference>
<evidence type="ECO:0000256" key="4">
    <source>
        <dbReference type="ARBA" id="ARBA00023239"/>
    </source>
</evidence>
<dbReference type="Proteomes" id="UP001299608">
    <property type="component" value="Unassembled WGS sequence"/>
</dbReference>
<reference evidence="7" key="1">
    <citation type="submission" date="2022-01" db="EMBL/GenBank/DDBJ databases">
        <title>Collection of gut derived symbiotic bacterial strains cultured from healthy donors.</title>
        <authorList>
            <person name="Lin H."/>
            <person name="Kohout C."/>
            <person name="Waligurski E."/>
            <person name="Pamer E.G."/>
        </authorList>
    </citation>
    <scope>NUCLEOTIDE SEQUENCE</scope>
    <source>
        <strain evidence="7">DFI.6.55</strain>
    </source>
</reference>
<protein>
    <recommendedName>
        <fullName evidence="2">cysteine-S-conjugate beta-lyase</fullName>
        <ecNumber evidence="2">4.4.1.13</ecNumber>
    </recommendedName>
</protein>
<comment type="similarity">
    <text evidence="5">Belongs to the class-II pyridoxal-phosphate-dependent aminotransferase family. MalY/PatB cystathionine beta-lyase subfamily.</text>
</comment>
<keyword evidence="3" id="KW-0663">Pyridoxal phosphate</keyword>
<evidence type="ECO:0000256" key="5">
    <source>
        <dbReference type="ARBA" id="ARBA00037974"/>
    </source>
</evidence>
<dbReference type="SUPFAM" id="SSF53383">
    <property type="entry name" value="PLP-dependent transferases"/>
    <property type="match status" value="1"/>
</dbReference>
<keyword evidence="4 7" id="KW-0456">Lyase</keyword>
<evidence type="ECO:0000256" key="1">
    <source>
        <dbReference type="ARBA" id="ARBA00001933"/>
    </source>
</evidence>
<dbReference type="InterPro" id="IPR015422">
    <property type="entry name" value="PyrdxlP-dep_Trfase_small"/>
</dbReference>
<dbReference type="InterPro" id="IPR027619">
    <property type="entry name" value="C-S_lyase_PatB-like"/>
</dbReference>
<dbReference type="InterPro" id="IPR015421">
    <property type="entry name" value="PyrdxlP-dep_Trfase_major"/>
</dbReference>
<comment type="cofactor">
    <cofactor evidence="1">
        <name>pyridoxal 5'-phosphate</name>
        <dbReference type="ChEBI" id="CHEBI:597326"/>
    </cofactor>
</comment>
<evidence type="ECO:0000256" key="3">
    <source>
        <dbReference type="ARBA" id="ARBA00022898"/>
    </source>
</evidence>
<name>A0AAW5BVW6_9FIRM</name>
<dbReference type="InterPro" id="IPR015424">
    <property type="entry name" value="PyrdxlP-dep_Trfase"/>
</dbReference>
<evidence type="ECO:0000259" key="6">
    <source>
        <dbReference type="Pfam" id="PF00155"/>
    </source>
</evidence>
<dbReference type="AlphaFoldDB" id="A0AAW5BVW6"/>
<evidence type="ECO:0000313" key="7">
    <source>
        <dbReference type="EMBL" id="MCG4744179.1"/>
    </source>
</evidence>
<dbReference type="GO" id="GO:0030170">
    <property type="term" value="F:pyridoxal phosphate binding"/>
    <property type="evidence" value="ECO:0007669"/>
    <property type="project" value="InterPro"/>
</dbReference>
<feature type="domain" description="Aminotransferase class I/classII large" evidence="6">
    <location>
        <begin position="33"/>
        <end position="383"/>
    </location>
</feature>
<gene>
    <name evidence="7" type="ORF">L0N08_01995</name>
</gene>
<dbReference type="GO" id="GO:0047804">
    <property type="term" value="F:cysteine-S-conjugate beta-lyase activity"/>
    <property type="evidence" value="ECO:0007669"/>
    <property type="project" value="UniProtKB-EC"/>
</dbReference>
<dbReference type="EMBL" id="JAKNGE010000002">
    <property type="protein sequence ID" value="MCG4744179.1"/>
    <property type="molecule type" value="Genomic_DNA"/>
</dbReference>
<dbReference type="Gene3D" id="3.40.640.10">
    <property type="entry name" value="Type I PLP-dependent aspartate aminotransferase-like (Major domain)"/>
    <property type="match status" value="1"/>
</dbReference>
<dbReference type="EC" id="4.4.1.13" evidence="2"/>
<evidence type="ECO:0000313" key="8">
    <source>
        <dbReference type="Proteomes" id="UP001299608"/>
    </source>
</evidence>
<comment type="caution">
    <text evidence="7">The sequence shown here is derived from an EMBL/GenBank/DDBJ whole genome shotgun (WGS) entry which is preliminary data.</text>
</comment>
<dbReference type="InterPro" id="IPR004839">
    <property type="entry name" value="Aminotransferase_I/II_large"/>
</dbReference>
<dbReference type="Pfam" id="PF00155">
    <property type="entry name" value="Aminotran_1_2"/>
    <property type="match status" value="1"/>
</dbReference>
<evidence type="ECO:0000256" key="2">
    <source>
        <dbReference type="ARBA" id="ARBA00012224"/>
    </source>
</evidence>
<dbReference type="InterPro" id="IPR051798">
    <property type="entry name" value="Class-II_PLP-Dep_Aminotrans"/>
</dbReference>
<accession>A0AAW5BVW6</accession>